<dbReference type="InterPro" id="IPR029044">
    <property type="entry name" value="Nucleotide-diphossugar_trans"/>
</dbReference>
<keyword evidence="2" id="KW-0328">Glycosyltransferase</keyword>
<dbReference type="Proteomes" id="UP000287394">
    <property type="component" value="Chromosome"/>
</dbReference>
<accession>A0A402D3R1</accession>
<keyword evidence="6" id="KW-0472">Membrane</keyword>
<dbReference type="PANTHER" id="PTHR43867:SF2">
    <property type="entry name" value="CELLULOSE SYNTHASE CATALYTIC SUBUNIT A [UDP-FORMING]"/>
    <property type="match status" value="1"/>
</dbReference>
<protein>
    <submittedName>
        <fullName evidence="7">Uncharacterized protein</fullName>
    </submittedName>
</protein>
<evidence type="ECO:0000313" key="7">
    <source>
        <dbReference type="EMBL" id="BDI29737.1"/>
    </source>
</evidence>
<dbReference type="InterPro" id="IPR001173">
    <property type="entry name" value="Glyco_trans_2-like"/>
</dbReference>
<dbReference type="GO" id="GO:0004553">
    <property type="term" value="F:hydrolase activity, hydrolyzing O-glycosyl compounds"/>
    <property type="evidence" value="ECO:0007669"/>
    <property type="project" value="InterPro"/>
</dbReference>
<evidence type="ECO:0000256" key="3">
    <source>
        <dbReference type="ARBA" id="ARBA00022679"/>
    </source>
</evidence>
<dbReference type="Pfam" id="PF13632">
    <property type="entry name" value="Glyco_trans_2_3"/>
    <property type="match status" value="1"/>
</dbReference>
<dbReference type="AlphaFoldDB" id="A0A402D3R1"/>
<organism evidence="7 8">
    <name type="scientific">Capsulimonas corticalis</name>
    <dbReference type="NCBI Taxonomy" id="2219043"/>
    <lineage>
        <taxon>Bacteria</taxon>
        <taxon>Bacillati</taxon>
        <taxon>Armatimonadota</taxon>
        <taxon>Armatimonadia</taxon>
        <taxon>Capsulimonadales</taxon>
        <taxon>Capsulimonadaceae</taxon>
        <taxon>Capsulimonas</taxon>
    </lineage>
</organism>
<dbReference type="Gene3D" id="2.60.120.200">
    <property type="match status" value="1"/>
</dbReference>
<dbReference type="RefSeq" id="WP_119324164.1">
    <property type="nucleotide sequence ID" value="NZ_AP025739.1"/>
</dbReference>
<dbReference type="Gene3D" id="3.90.550.10">
    <property type="entry name" value="Spore Coat Polysaccharide Biosynthesis Protein SpsA, Chain A"/>
    <property type="match status" value="1"/>
</dbReference>
<dbReference type="CDD" id="cd08023">
    <property type="entry name" value="GH16_laminarinase_like"/>
    <property type="match status" value="1"/>
</dbReference>
<dbReference type="GO" id="GO:0005886">
    <property type="term" value="C:plasma membrane"/>
    <property type="evidence" value="ECO:0007669"/>
    <property type="project" value="TreeGrafter"/>
</dbReference>
<gene>
    <name evidence="7" type="ORF">CCAX7_17880</name>
</gene>
<reference evidence="7 8" key="1">
    <citation type="journal article" date="2019" name="Int. J. Syst. Evol. Microbiol.">
        <title>Capsulimonas corticalis gen. nov., sp. nov., an aerobic capsulated bacterium, of a novel bacterial order, Capsulimonadales ord. nov., of the class Armatimonadia of the phylum Armatimonadetes.</title>
        <authorList>
            <person name="Li J."/>
            <person name="Kudo C."/>
            <person name="Tonouchi A."/>
        </authorList>
    </citation>
    <scope>NUCLEOTIDE SEQUENCE [LARGE SCALE GENOMIC DNA]</scope>
    <source>
        <strain evidence="7 8">AX-7</strain>
    </source>
</reference>
<dbReference type="EMBL" id="AP025739">
    <property type="protein sequence ID" value="BDI29737.1"/>
    <property type="molecule type" value="Genomic_DNA"/>
</dbReference>
<proteinExistence type="predicted"/>
<dbReference type="PANTHER" id="PTHR43867">
    <property type="entry name" value="CELLULOSE SYNTHASE CATALYTIC SUBUNIT A [UDP-FORMING]"/>
    <property type="match status" value="1"/>
</dbReference>
<dbReference type="SUPFAM" id="SSF53448">
    <property type="entry name" value="Nucleotide-diphospho-sugar transferases"/>
    <property type="match status" value="1"/>
</dbReference>
<name>A0A402D3R1_9BACT</name>
<evidence type="ECO:0000256" key="4">
    <source>
        <dbReference type="ARBA" id="ARBA00022692"/>
    </source>
</evidence>
<dbReference type="InterPro" id="IPR013320">
    <property type="entry name" value="ConA-like_dom_sf"/>
</dbReference>
<dbReference type="InterPro" id="IPR050321">
    <property type="entry name" value="Glycosyltr_2/OpgH_subfam"/>
</dbReference>
<dbReference type="GO" id="GO:0016758">
    <property type="term" value="F:hexosyltransferase activity"/>
    <property type="evidence" value="ECO:0007669"/>
    <property type="project" value="TreeGrafter"/>
</dbReference>
<dbReference type="PROSITE" id="PS51762">
    <property type="entry name" value="GH16_2"/>
    <property type="match status" value="1"/>
</dbReference>
<sequence length="859" mass="95049">MKTLRAFLIVLILTLLSASFSTRAQARHRAQKSSAPRWVMTFDDEFSAPSLDTSKWTTSRGPMNIHEQPVQSFRPEDVRLEKGALSILSERREADGCEFTSGEISTLNKFAQRYGRIVFRCRFSALPGIWSAIYLLPASGDWPPEIDLTEYRGSVPDTICITNHWRDENGHQMEHMDYVNPAVDWTQWHTYEVVWEPGFVRWSIDGHVRAKSVQGVSSVPMYLRINTAIGGVFAGEPAENGWPKTFDIDYIHVYRRSDQPAPILGVTYVPPAPAPNLNGAAAGVSGGGDAPAWSFGDAVLVAALLALWSAAAFARTDRRRMTMALGVLVGASAPWYLLWRISFINGSFWWIALPLFAAELFGAAQILGFHYTIWPRPEPAAAPGDARPRPIFILIPTVDEGRGVVEPTALGALAAREAYQKAHPQAEVTIALCNDGYVAGSPDWRDMEHLADELGILCVTRREGGGAKAGNLEYARQFLGATGEALIVIFDADMAARPEFLLRTIPPFGDSRIGWVQTGQYYRNLESPVARWAQDQQMVFFETICPGKSRLNSAFICGTNVVIRASALDEIGGLPQESLTEDFAASILLHARWRSVYLPEILAEGLGPEDLSSYFSQQRRWAAGTLGVLRREWRRIVLPASDGLTGPQRAQYALSGTHYLCGLSQLIFFAAPLLYLLAGVQAMNSVSLLEFLRHFAPYWAVTQIAHWYACGRRWRWRGAILGFAAAPVLAAAFVSVLLRRPGRFVVTAKARRSGRAGRSLRPHFWGLAVSVLALIVAAGDPERSALGAVSVFWTLYSAAVLCCIIWLAVEARAQASESAKATRALLERPALPADWSLGEYVYRRRQAREDERSDETLRP</sequence>
<dbReference type="KEGG" id="ccot:CCAX7_17880"/>
<evidence type="ECO:0000256" key="2">
    <source>
        <dbReference type="ARBA" id="ARBA00022676"/>
    </source>
</evidence>
<evidence type="ECO:0000313" key="8">
    <source>
        <dbReference type="Proteomes" id="UP000287394"/>
    </source>
</evidence>
<dbReference type="OrthoDB" id="9809583at2"/>
<keyword evidence="5" id="KW-1133">Transmembrane helix</keyword>
<keyword evidence="3" id="KW-0808">Transferase</keyword>
<evidence type="ECO:0000256" key="5">
    <source>
        <dbReference type="ARBA" id="ARBA00022989"/>
    </source>
</evidence>
<keyword evidence="4" id="KW-0812">Transmembrane</keyword>
<evidence type="ECO:0000256" key="1">
    <source>
        <dbReference type="ARBA" id="ARBA00004141"/>
    </source>
</evidence>
<comment type="subcellular location">
    <subcellularLocation>
        <location evidence="1">Membrane</location>
        <topology evidence="1">Multi-pass membrane protein</topology>
    </subcellularLocation>
</comment>
<dbReference type="Pfam" id="PF00722">
    <property type="entry name" value="Glyco_hydro_16"/>
    <property type="match status" value="1"/>
</dbReference>
<dbReference type="SUPFAM" id="SSF49899">
    <property type="entry name" value="Concanavalin A-like lectins/glucanases"/>
    <property type="match status" value="1"/>
</dbReference>
<dbReference type="GO" id="GO:0005975">
    <property type="term" value="P:carbohydrate metabolic process"/>
    <property type="evidence" value="ECO:0007669"/>
    <property type="project" value="InterPro"/>
</dbReference>
<keyword evidence="8" id="KW-1185">Reference proteome</keyword>
<dbReference type="InterPro" id="IPR000757">
    <property type="entry name" value="Beta-glucanase-like"/>
</dbReference>
<evidence type="ECO:0000256" key="6">
    <source>
        <dbReference type="ARBA" id="ARBA00023136"/>
    </source>
</evidence>